<dbReference type="InterPro" id="IPR036397">
    <property type="entry name" value="RNaseH_sf"/>
</dbReference>
<proteinExistence type="predicted"/>
<comment type="caution">
    <text evidence="3">The sequence shown here is derived from an EMBL/GenBank/DDBJ whole genome shotgun (WGS) entry which is preliminary data.</text>
</comment>
<feature type="region of interest" description="Disordered" evidence="1">
    <location>
        <begin position="758"/>
        <end position="791"/>
    </location>
</feature>
<reference evidence="3 4" key="1">
    <citation type="journal article" date="2019" name="Commun. Biol.">
        <title>The bagworm genome reveals a unique fibroin gene that provides high tensile strength.</title>
        <authorList>
            <person name="Kono N."/>
            <person name="Nakamura H."/>
            <person name="Ohtoshi R."/>
            <person name="Tomita M."/>
            <person name="Numata K."/>
            <person name="Arakawa K."/>
        </authorList>
    </citation>
    <scope>NUCLEOTIDE SEQUENCE [LARGE SCALE GENOMIC DNA]</scope>
</reference>
<feature type="domain" description="Tc1-like transposase DDE" evidence="2">
    <location>
        <begin position="106"/>
        <end position="231"/>
    </location>
</feature>
<protein>
    <submittedName>
        <fullName evidence="3">Zinc finger BED domain-containing protein 4</fullName>
    </submittedName>
</protein>
<feature type="compositionally biased region" description="Basic and acidic residues" evidence="1">
    <location>
        <begin position="765"/>
        <end position="782"/>
    </location>
</feature>
<dbReference type="OrthoDB" id="7699631at2759"/>
<dbReference type="Pfam" id="PF13358">
    <property type="entry name" value="DDE_3"/>
    <property type="match status" value="1"/>
</dbReference>
<name>A0A4C1XU30_EUMVA</name>
<sequence length="916" mass="103691">MPRTLKSGERELVSKVRSFCEREKQNKEPLIPLEKVRLRVATMTDETYIHSTYSAGKCWQSETEEGVFTSDSKGPRWIIVHAGSDKGFVPNAQLIFKSQSKSGDYHDDMNRDNFMKWLQQKVTPNLPPQSIVVMDNAPYHSVVVNKTPTMSTTKAEMQNWIVSKGLSYLPTMVKAQLFEIIQEHKERPVYEADSLLEQYGHKVVSLPPYHCDLNAIELIWNLLKRRIAEKNVGQEAKNIIKITEEAFSSITAEEWKKECEHVKNIEENYFRDGVLVDEEIDRFIIEVGGDETDTSDSENRDTDSSNIRVSIGFNKTAVNDFFQNLENVYRKHNFTADRIFNYESGISTVLSTAKIFADKSQKQVGQIVSAEREELVTFGGIVSASGNTIPPLFIFPRVHYKDHFLEGALEGSSGVATKSGKSVTPLQEAKKQLSLEEVIQKANKWDVNNVNSKKIDKLIGEMIALQNLPFNFVEGLGFRRLIQEIAPRYNFRGRNFFTEFVCKELYGKIAIKVKELIKKFDHMSFTSDIWSDPSSNASLLSLTCHGIASDFERSSIILKCETFDDRHTGDIIAEKFDTMLSEWNISNDQVHCMIRDEGSNMKRAMRLAKLQDLDCAVHKMQLAIRSSLNSQENIKGIKQKCKKISTHFNHSTIAQKQLHKIQDRLNQPHLKVFKIVLRGGIAHIISSPESPIYHAAKTLKAGISGKFSTLLEEENSYIIATYLDPRYKNKFFTSLTEEKIKDDILKISRNTEDILASRTISPSTERAKKMKMTDSMDTDTERPGTSGTGRQSCLISDLAMILDSSSDDESQKTPEINSPDIRIRIRGCEPLKIRIRGCGKKWIRNIPDSMVYHSNPVTIPNEITGDEEIVIVGDELATVSAELCDVPARTPPTLSRNVSPSLLPQHFASTVIDLTI</sequence>
<keyword evidence="4" id="KW-1185">Reference proteome</keyword>
<evidence type="ECO:0000313" key="4">
    <source>
        <dbReference type="Proteomes" id="UP000299102"/>
    </source>
</evidence>
<dbReference type="GO" id="GO:0003676">
    <property type="term" value="F:nucleic acid binding"/>
    <property type="evidence" value="ECO:0007669"/>
    <property type="project" value="InterPro"/>
</dbReference>
<gene>
    <name evidence="3" type="primary">ZBED4</name>
    <name evidence="3" type="ORF">EVAR_98410_1</name>
</gene>
<dbReference type="SUPFAM" id="SSF53098">
    <property type="entry name" value="Ribonuclease H-like"/>
    <property type="match status" value="1"/>
</dbReference>
<organism evidence="3 4">
    <name type="scientific">Eumeta variegata</name>
    <name type="common">Bagworm moth</name>
    <name type="synonym">Eumeta japonica</name>
    <dbReference type="NCBI Taxonomy" id="151549"/>
    <lineage>
        <taxon>Eukaryota</taxon>
        <taxon>Metazoa</taxon>
        <taxon>Ecdysozoa</taxon>
        <taxon>Arthropoda</taxon>
        <taxon>Hexapoda</taxon>
        <taxon>Insecta</taxon>
        <taxon>Pterygota</taxon>
        <taxon>Neoptera</taxon>
        <taxon>Endopterygota</taxon>
        <taxon>Lepidoptera</taxon>
        <taxon>Glossata</taxon>
        <taxon>Ditrysia</taxon>
        <taxon>Tineoidea</taxon>
        <taxon>Psychidae</taxon>
        <taxon>Oiketicinae</taxon>
        <taxon>Eumeta</taxon>
    </lineage>
</organism>
<dbReference type="InterPro" id="IPR012337">
    <property type="entry name" value="RNaseH-like_sf"/>
</dbReference>
<dbReference type="Proteomes" id="UP000299102">
    <property type="component" value="Unassembled WGS sequence"/>
</dbReference>
<evidence type="ECO:0000313" key="3">
    <source>
        <dbReference type="EMBL" id="GBP65697.1"/>
    </source>
</evidence>
<dbReference type="Gene3D" id="3.30.420.10">
    <property type="entry name" value="Ribonuclease H-like superfamily/Ribonuclease H"/>
    <property type="match status" value="1"/>
</dbReference>
<dbReference type="AlphaFoldDB" id="A0A4C1XU30"/>
<evidence type="ECO:0000259" key="2">
    <source>
        <dbReference type="Pfam" id="PF13358"/>
    </source>
</evidence>
<dbReference type="PANTHER" id="PTHR33939:SF1">
    <property type="entry name" value="DUF4371 DOMAIN-CONTAINING PROTEIN"/>
    <property type="match status" value="1"/>
</dbReference>
<dbReference type="PANTHER" id="PTHR33939">
    <property type="entry name" value="PROTEIN CBG22215"/>
    <property type="match status" value="1"/>
</dbReference>
<dbReference type="EMBL" id="BGZK01000936">
    <property type="protein sequence ID" value="GBP65697.1"/>
    <property type="molecule type" value="Genomic_DNA"/>
</dbReference>
<accession>A0A4C1XU30</accession>
<evidence type="ECO:0000256" key="1">
    <source>
        <dbReference type="SAM" id="MobiDB-lite"/>
    </source>
</evidence>
<dbReference type="InterPro" id="IPR038717">
    <property type="entry name" value="Tc1-like_DDE_dom"/>
</dbReference>